<feature type="signal peptide" evidence="1">
    <location>
        <begin position="1"/>
        <end position="19"/>
    </location>
</feature>
<evidence type="ECO:0000313" key="2">
    <source>
        <dbReference type="EMBL" id="MBE8712836.1"/>
    </source>
</evidence>
<accession>A0A928UWK4</accession>
<gene>
    <name evidence="2" type="ORF">C4F49_03985</name>
</gene>
<dbReference type="PROSITE" id="PS51257">
    <property type="entry name" value="PROKAR_LIPOPROTEIN"/>
    <property type="match status" value="1"/>
</dbReference>
<dbReference type="AlphaFoldDB" id="A0A928UWK4"/>
<evidence type="ECO:0000256" key="1">
    <source>
        <dbReference type="SAM" id="SignalP"/>
    </source>
</evidence>
<organism evidence="2 3">
    <name type="scientific">Sphingobacterium hungaricum</name>
    <dbReference type="NCBI Taxonomy" id="2082723"/>
    <lineage>
        <taxon>Bacteria</taxon>
        <taxon>Pseudomonadati</taxon>
        <taxon>Bacteroidota</taxon>
        <taxon>Sphingobacteriia</taxon>
        <taxon>Sphingobacteriales</taxon>
        <taxon>Sphingobacteriaceae</taxon>
        <taxon>Sphingobacterium</taxon>
    </lineage>
</organism>
<dbReference type="Proteomes" id="UP000616201">
    <property type="component" value="Unassembled WGS sequence"/>
</dbReference>
<reference evidence="2" key="1">
    <citation type="submission" date="2018-02" db="EMBL/GenBank/DDBJ databases">
        <authorList>
            <person name="Vasarhelyi B.M."/>
            <person name="Deshmukh S."/>
            <person name="Balint B."/>
            <person name="Kukolya J."/>
        </authorList>
    </citation>
    <scope>NUCLEOTIDE SEQUENCE</scope>
    <source>
        <strain evidence="2">KB22</strain>
    </source>
</reference>
<comment type="caution">
    <text evidence="2">The sequence shown here is derived from an EMBL/GenBank/DDBJ whole genome shotgun (WGS) entry which is preliminary data.</text>
</comment>
<proteinExistence type="predicted"/>
<evidence type="ECO:0008006" key="4">
    <source>
        <dbReference type="Google" id="ProtNLM"/>
    </source>
</evidence>
<feature type="chain" id="PRO_5038070296" description="Entericidin EcnA/B family protein" evidence="1">
    <location>
        <begin position="20"/>
        <end position="71"/>
    </location>
</feature>
<name>A0A928UWK4_9SPHI</name>
<protein>
    <recommendedName>
        <fullName evidence="4">Entericidin EcnA/B family protein</fullName>
    </recommendedName>
</protein>
<sequence length="71" mass="7534">MKNLLKFGFLGLALTFVMASCNSGTKTGETTDSLAKEVDHTTEHVADSLENVADSVRSTGDSISDSLKNVQ</sequence>
<evidence type="ECO:0000313" key="3">
    <source>
        <dbReference type="Proteomes" id="UP000616201"/>
    </source>
</evidence>
<keyword evidence="3" id="KW-1185">Reference proteome</keyword>
<dbReference type="EMBL" id="PRDK01000003">
    <property type="protein sequence ID" value="MBE8712836.1"/>
    <property type="molecule type" value="Genomic_DNA"/>
</dbReference>
<keyword evidence="1" id="KW-0732">Signal</keyword>
<dbReference type="RefSeq" id="WP_196935887.1">
    <property type="nucleotide sequence ID" value="NZ_MU158698.1"/>
</dbReference>